<accession>A0ABW7TN48</accession>
<evidence type="ECO:0000313" key="4">
    <source>
        <dbReference type="Proteomes" id="UP001611263"/>
    </source>
</evidence>
<gene>
    <name evidence="3" type="ORF">ACH4WX_11265</name>
</gene>
<evidence type="ECO:0000313" key="3">
    <source>
        <dbReference type="EMBL" id="MFI1461286.1"/>
    </source>
</evidence>
<dbReference type="RefSeq" id="WP_033244850.1">
    <property type="nucleotide sequence ID" value="NZ_JBIRUQ010000002.1"/>
</dbReference>
<keyword evidence="2" id="KW-1133">Transmembrane helix</keyword>
<name>A0ABW7TN48_9NOCA</name>
<sequence length="246" mass="27241">MQVGGWPAEPETIWAQTRPEDGKMRRRSALPPWKRYEDFCRHVDVPRGYVLFAAGLGLLAVLIGNSLVTGWSADSGIDKGATAVVIAALVCGAAFVYARGRRKREARLREIHARALARAVEVHAFSTRFKVTAGDGYGKTVLLVDHALPAPEAQRIYAAARNWLGRLETDDRADEAARKLFGGRWVVPLSEVFGPEAGGVWLARDLASEPSPWRLLLLDPDDPDLFDTEAILPIRRQQDMLPIPKR</sequence>
<keyword evidence="2" id="KW-0812">Transmembrane</keyword>
<dbReference type="Proteomes" id="UP001611263">
    <property type="component" value="Unassembled WGS sequence"/>
</dbReference>
<proteinExistence type="predicted"/>
<feature type="transmembrane region" description="Helical" evidence="2">
    <location>
        <begin position="80"/>
        <end position="98"/>
    </location>
</feature>
<feature type="transmembrane region" description="Helical" evidence="2">
    <location>
        <begin position="49"/>
        <end position="68"/>
    </location>
</feature>
<reference evidence="3 4" key="1">
    <citation type="submission" date="2024-10" db="EMBL/GenBank/DDBJ databases">
        <title>The Natural Products Discovery Center: Release of the First 8490 Sequenced Strains for Exploring Actinobacteria Biosynthetic Diversity.</title>
        <authorList>
            <person name="Kalkreuter E."/>
            <person name="Kautsar S.A."/>
            <person name="Yang D."/>
            <person name="Bader C.D."/>
            <person name="Teijaro C.N."/>
            <person name="Fluegel L."/>
            <person name="Davis C.M."/>
            <person name="Simpson J.R."/>
            <person name="Lauterbach L."/>
            <person name="Steele A.D."/>
            <person name="Gui C."/>
            <person name="Meng S."/>
            <person name="Li G."/>
            <person name="Viehrig K."/>
            <person name="Ye F."/>
            <person name="Su P."/>
            <person name="Kiefer A.F."/>
            <person name="Nichols A."/>
            <person name="Cepeda A.J."/>
            <person name="Yan W."/>
            <person name="Fan B."/>
            <person name="Jiang Y."/>
            <person name="Adhikari A."/>
            <person name="Zheng C.-J."/>
            <person name="Schuster L."/>
            <person name="Cowan T.M."/>
            <person name="Smanski M.J."/>
            <person name="Chevrette M.G."/>
            <person name="De Carvalho L.P.S."/>
            <person name="Shen B."/>
        </authorList>
    </citation>
    <scope>NUCLEOTIDE SEQUENCE [LARGE SCALE GENOMIC DNA]</scope>
    <source>
        <strain evidence="3 4">NPDC020568</strain>
    </source>
</reference>
<evidence type="ECO:0000256" key="1">
    <source>
        <dbReference type="SAM" id="MobiDB-lite"/>
    </source>
</evidence>
<comment type="caution">
    <text evidence="3">The sequence shown here is derived from an EMBL/GenBank/DDBJ whole genome shotgun (WGS) entry which is preliminary data.</text>
</comment>
<dbReference type="GeneID" id="93508887"/>
<protein>
    <submittedName>
        <fullName evidence="3">Uncharacterized protein</fullName>
    </submittedName>
</protein>
<keyword evidence="2" id="KW-0472">Membrane</keyword>
<organism evidence="3 4">
    <name type="scientific">Nocardia carnea</name>
    <dbReference type="NCBI Taxonomy" id="37328"/>
    <lineage>
        <taxon>Bacteria</taxon>
        <taxon>Bacillati</taxon>
        <taxon>Actinomycetota</taxon>
        <taxon>Actinomycetes</taxon>
        <taxon>Mycobacteriales</taxon>
        <taxon>Nocardiaceae</taxon>
        <taxon>Nocardia</taxon>
    </lineage>
</organism>
<dbReference type="EMBL" id="JBIRUQ010000002">
    <property type="protein sequence ID" value="MFI1461286.1"/>
    <property type="molecule type" value="Genomic_DNA"/>
</dbReference>
<keyword evidence="4" id="KW-1185">Reference proteome</keyword>
<feature type="region of interest" description="Disordered" evidence="1">
    <location>
        <begin position="1"/>
        <end position="26"/>
    </location>
</feature>
<evidence type="ECO:0000256" key="2">
    <source>
        <dbReference type="SAM" id="Phobius"/>
    </source>
</evidence>